<dbReference type="RefSeq" id="WP_074707526.1">
    <property type="nucleotide sequence ID" value="NZ_CAMEFB010000065.1"/>
</dbReference>
<reference evidence="1 2" key="1">
    <citation type="submission" date="2016-10" db="EMBL/GenBank/DDBJ databases">
        <authorList>
            <person name="Varghese N."/>
            <person name="Submissions S."/>
        </authorList>
    </citation>
    <scope>NUCLEOTIDE SEQUENCE [LARGE SCALE GENOMIC DNA]</scope>
    <source>
        <strain evidence="1 2">WCC6</strain>
    </source>
</reference>
<sequence>MKKLNAIDKQNLDGVYGATAVALDWPENLSEKAKKALDYLDDTAYLFHYLGKYIITDESLWLTEFGNGTMDSPFGFPRIELSRLEEVGPWLESVADELEEF</sequence>
<proteinExistence type="predicted"/>
<protein>
    <submittedName>
        <fullName evidence="1">Uncharacterized protein</fullName>
    </submittedName>
</protein>
<accession>A0A1H2ZJZ2</accession>
<dbReference type="AlphaFoldDB" id="A0A1H2ZJZ2"/>
<evidence type="ECO:0000313" key="2">
    <source>
        <dbReference type="Proteomes" id="UP000182379"/>
    </source>
</evidence>
<organism evidence="1 2">
    <name type="scientific">Acidaminococcus fermentans</name>
    <dbReference type="NCBI Taxonomy" id="905"/>
    <lineage>
        <taxon>Bacteria</taxon>
        <taxon>Bacillati</taxon>
        <taxon>Bacillota</taxon>
        <taxon>Negativicutes</taxon>
        <taxon>Acidaminococcales</taxon>
        <taxon>Acidaminococcaceae</taxon>
        <taxon>Acidaminococcus</taxon>
    </lineage>
</organism>
<comment type="caution">
    <text evidence="1">The sequence shown here is derived from an EMBL/GenBank/DDBJ whole genome shotgun (WGS) entry which is preliminary data.</text>
</comment>
<dbReference type="Proteomes" id="UP000182379">
    <property type="component" value="Unassembled WGS sequence"/>
</dbReference>
<name>A0A1H2ZJZ2_ACIFE</name>
<dbReference type="EMBL" id="FNOP01000015">
    <property type="protein sequence ID" value="SDX17685.1"/>
    <property type="molecule type" value="Genomic_DNA"/>
</dbReference>
<evidence type="ECO:0000313" key="1">
    <source>
        <dbReference type="EMBL" id="SDX17685.1"/>
    </source>
</evidence>
<gene>
    <name evidence="1" type="ORF">SAMN05216495_11534</name>
</gene>